<sequence length="104" mass="12344">MLAQVFIYFFLFIYFFWFFFSELGIEPRALRFLGKRSTTELNPQPPKFLFLIDLFYFMLASNLNLLPQPPASWDYGFMSLNRAVYFLPSSNLRERVSLCSLSNL</sequence>
<proteinExistence type="predicted"/>
<keyword evidence="1" id="KW-1133">Transmembrane helix</keyword>
<name>A6HNK9_RAT</name>
<keyword evidence="1" id="KW-0472">Membrane</keyword>
<accession>A6HNK9</accession>
<dbReference type="Proteomes" id="UP000234681">
    <property type="component" value="Chromosome 3"/>
</dbReference>
<reference evidence="3" key="1">
    <citation type="submission" date="2005-09" db="EMBL/GenBank/DDBJ databases">
        <authorList>
            <person name="Mural R.J."/>
            <person name="Li P.W."/>
            <person name="Adams M.D."/>
            <person name="Amanatides P.G."/>
            <person name="Baden-Tillson H."/>
            <person name="Barnstead M."/>
            <person name="Chin S.H."/>
            <person name="Dew I."/>
            <person name="Evans C.A."/>
            <person name="Ferriera S."/>
            <person name="Flanigan M."/>
            <person name="Fosler C."/>
            <person name="Glodek A."/>
            <person name="Gu Z."/>
            <person name="Holt R.A."/>
            <person name="Jennings D."/>
            <person name="Kraft C.L."/>
            <person name="Lu F."/>
            <person name="Nguyen T."/>
            <person name="Nusskern D.R."/>
            <person name="Pfannkoch C.M."/>
            <person name="Sitter C."/>
            <person name="Sutton G.G."/>
            <person name="Venter J.C."/>
            <person name="Wang Z."/>
            <person name="Woodage T."/>
            <person name="Zheng X.H."/>
            <person name="Zhong F."/>
        </authorList>
    </citation>
    <scope>NUCLEOTIDE SEQUENCE [LARGE SCALE GENOMIC DNA]</scope>
    <source>
        <strain>BN</strain>
        <strain evidence="3">Sprague-Dawley</strain>
    </source>
</reference>
<evidence type="ECO:0000313" key="3">
    <source>
        <dbReference type="Proteomes" id="UP000234681"/>
    </source>
</evidence>
<organism evidence="2 3">
    <name type="scientific">Rattus norvegicus</name>
    <name type="common">Rat</name>
    <dbReference type="NCBI Taxonomy" id="10116"/>
    <lineage>
        <taxon>Eukaryota</taxon>
        <taxon>Metazoa</taxon>
        <taxon>Chordata</taxon>
        <taxon>Craniata</taxon>
        <taxon>Vertebrata</taxon>
        <taxon>Euteleostomi</taxon>
        <taxon>Mammalia</taxon>
        <taxon>Eutheria</taxon>
        <taxon>Euarchontoglires</taxon>
        <taxon>Glires</taxon>
        <taxon>Rodentia</taxon>
        <taxon>Myomorpha</taxon>
        <taxon>Muroidea</taxon>
        <taxon>Muridae</taxon>
        <taxon>Murinae</taxon>
        <taxon>Rattus</taxon>
    </lineage>
</organism>
<feature type="transmembrane region" description="Helical" evidence="1">
    <location>
        <begin position="6"/>
        <end position="25"/>
    </location>
</feature>
<evidence type="ECO:0000313" key="2">
    <source>
        <dbReference type="EMBL" id="EDL79610.1"/>
    </source>
</evidence>
<dbReference type="AlphaFoldDB" id="A6HNK9"/>
<evidence type="ECO:0000256" key="1">
    <source>
        <dbReference type="SAM" id="Phobius"/>
    </source>
</evidence>
<keyword evidence="1" id="KW-0812">Transmembrane</keyword>
<gene>
    <name evidence="2" type="ORF">rCG_26317</name>
</gene>
<dbReference type="EMBL" id="CH473949">
    <property type="protein sequence ID" value="EDL79610.1"/>
    <property type="molecule type" value="Genomic_DNA"/>
</dbReference>
<protein>
    <submittedName>
        <fullName evidence="2">RCG26317</fullName>
    </submittedName>
</protein>